<dbReference type="InterPro" id="IPR010982">
    <property type="entry name" value="Lambda_DNA-bd_dom_sf"/>
</dbReference>
<dbReference type="Pfam" id="PF01381">
    <property type="entry name" value="HTH_3"/>
    <property type="match status" value="1"/>
</dbReference>
<accession>A0A1G5JPL9</accession>
<dbReference type="GO" id="GO:0003677">
    <property type="term" value="F:DNA binding"/>
    <property type="evidence" value="ECO:0007669"/>
    <property type="project" value="InterPro"/>
</dbReference>
<keyword evidence="3" id="KW-1185">Reference proteome</keyword>
<reference evidence="2 3" key="1">
    <citation type="submission" date="2016-10" db="EMBL/GenBank/DDBJ databases">
        <authorList>
            <person name="de Groot N.N."/>
        </authorList>
    </citation>
    <scope>NUCLEOTIDE SEQUENCE [LARGE SCALE GENOMIC DNA]</scope>
    <source>
        <strain evidence="2 3">AA1</strain>
    </source>
</reference>
<dbReference type="RefSeq" id="WP_092215858.1">
    <property type="nucleotide sequence ID" value="NZ_FMUX01000037.1"/>
</dbReference>
<proteinExistence type="predicted"/>
<dbReference type="SUPFAM" id="SSF47413">
    <property type="entry name" value="lambda repressor-like DNA-binding domains"/>
    <property type="match status" value="1"/>
</dbReference>
<dbReference type="PROSITE" id="PS50943">
    <property type="entry name" value="HTH_CROC1"/>
    <property type="match status" value="1"/>
</dbReference>
<dbReference type="CDD" id="cd00093">
    <property type="entry name" value="HTH_XRE"/>
    <property type="match status" value="1"/>
</dbReference>
<evidence type="ECO:0000313" key="2">
    <source>
        <dbReference type="EMBL" id="SCY90094.1"/>
    </source>
</evidence>
<evidence type="ECO:0000259" key="1">
    <source>
        <dbReference type="PROSITE" id="PS50943"/>
    </source>
</evidence>
<dbReference type="Gene3D" id="1.10.260.40">
    <property type="entry name" value="lambda repressor-like DNA-binding domains"/>
    <property type="match status" value="1"/>
</dbReference>
<dbReference type="InterPro" id="IPR001387">
    <property type="entry name" value="Cro/C1-type_HTH"/>
</dbReference>
<dbReference type="SMART" id="SM00530">
    <property type="entry name" value="HTH_XRE"/>
    <property type="match status" value="1"/>
</dbReference>
<protein>
    <submittedName>
        <fullName evidence="2">Transcriptional regulator, contains XRE-family HTH domain</fullName>
    </submittedName>
</protein>
<dbReference type="AlphaFoldDB" id="A0A1G5JPL9"/>
<evidence type="ECO:0000313" key="3">
    <source>
        <dbReference type="Proteomes" id="UP000198870"/>
    </source>
</evidence>
<name>A0A1G5JPL9_9BACT</name>
<sequence>MEHDSGKGKQVVKSIGKAMQFWRKLEGHDQKDFSEVIGTSRSYVAKLENGHVGVSINRIAEIAEALGISPYTLMRGVPEKEELEALLDLYTDDDLRVTKSEMEDLFCERLRNHRVPREYYLHLLELFRSGRYNKVA</sequence>
<dbReference type="Proteomes" id="UP000198870">
    <property type="component" value="Unassembled WGS sequence"/>
</dbReference>
<feature type="domain" description="HTH cro/C1-type" evidence="1">
    <location>
        <begin position="19"/>
        <end position="73"/>
    </location>
</feature>
<gene>
    <name evidence="2" type="ORF">SAMN05216233_13712</name>
</gene>
<organism evidence="2 3">
    <name type="scientific">Desulfoluna spongiiphila</name>
    <dbReference type="NCBI Taxonomy" id="419481"/>
    <lineage>
        <taxon>Bacteria</taxon>
        <taxon>Pseudomonadati</taxon>
        <taxon>Thermodesulfobacteriota</taxon>
        <taxon>Desulfobacteria</taxon>
        <taxon>Desulfobacterales</taxon>
        <taxon>Desulfolunaceae</taxon>
        <taxon>Desulfoluna</taxon>
    </lineage>
</organism>
<dbReference type="EMBL" id="FMUX01000037">
    <property type="protein sequence ID" value="SCY90094.1"/>
    <property type="molecule type" value="Genomic_DNA"/>
</dbReference>
<dbReference type="OrthoDB" id="1651614at2"/>